<organism evidence="2">
    <name type="scientific">Nicotiana tabacum</name>
    <name type="common">Common tobacco</name>
    <dbReference type="NCBI Taxonomy" id="4097"/>
    <lineage>
        <taxon>Eukaryota</taxon>
        <taxon>Viridiplantae</taxon>
        <taxon>Streptophyta</taxon>
        <taxon>Embryophyta</taxon>
        <taxon>Tracheophyta</taxon>
        <taxon>Spermatophyta</taxon>
        <taxon>Magnoliopsida</taxon>
        <taxon>eudicotyledons</taxon>
        <taxon>Gunneridae</taxon>
        <taxon>Pentapetalae</taxon>
        <taxon>asterids</taxon>
        <taxon>lamiids</taxon>
        <taxon>Solanales</taxon>
        <taxon>Solanaceae</taxon>
        <taxon>Nicotianoideae</taxon>
        <taxon>Nicotianeae</taxon>
        <taxon>Nicotiana</taxon>
    </lineage>
</organism>
<name>A0A1S4B090_TOBAC</name>
<dbReference type="KEGG" id="nta:107803100"/>
<proteinExistence type="predicted"/>
<reference evidence="2" key="1">
    <citation type="submission" date="2025-08" db="UniProtKB">
        <authorList>
            <consortium name="RefSeq"/>
        </authorList>
    </citation>
    <scope>IDENTIFICATION</scope>
</reference>
<dbReference type="AlphaFoldDB" id="A0A1S4B090"/>
<dbReference type="RefSeq" id="XP_016482203.1">
    <property type="nucleotide sequence ID" value="XM_016626717.1"/>
</dbReference>
<dbReference type="PANTHER" id="PTHR33240">
    <property type="entry name" value="OS08G0508500 PROTEIN"/>
    <property type="match status" value="1"/>
</dbReference>
<gene>
    <name evidence="2" type="primary">LOC107803100</name>
</gene>
<accession>A0A1S4B090</accession>
<dbReference type="OrthoDB" id="10272623at2759"/>
<evidence type="ECO:0000256" key="1">
    <source>
        <dbReference type="SAM" id="MobiDB-lite"/>
    </source>
</evidence>
<protein>
    <submittedName>
        <fullName evidence="2">Uncharacterized protein</fullName>
    </submittedName>
</protein>
<feature type="region of interest" description="Disordered" evidence="1">
    <location>
        <begin position="52"/>
        <end position="84"/>
    </location>
</feature>
<dbReference type="PANTHER" id="PTHR33240:SF8">
    <property type="entry name" value="OS03G0439900 PROTEIN"/>
    <property type="match status" value="1"/>
</dbReference>
<feature type="compositionally biased region" description="Basic and acidic residues" evidence="1">
    <location>
        <begin position="63"/>
        <end position="78"/>
    </location>
</feature>
<evidence type="ECO:0000313" key="2">
    <source>
        <dbReference type="RefSeq" id="XP_016482203.1"/>
    </source>
</evidence>
<sequence>MVETFQNGVSRDGSRVTRKLLSRLLKYSPTTWDEFNNSYCAKVRTDEDDLNGATHRLTSVQAESRKDRRDNARRDHPISRPNGEHNQLYIRTAIVPSLLYEEGPSRRRTGTHWNDRGMPPLLSAHNFYVSPTEIVYALQTFKPKVKWPPKIRSVPNTRKFDALFGFYQERGHKTEDYITLRQEVLNILRQGHLKGLLSDMGRTNFSRGRKHQGPPKPPSPARTINMTIGGNDDTSINSVKFTTTHKLKQSITRERYDELKESIMFDKSDADSLTFPHNDALAITLRILDTDVQRIMIDDGSSTCIIHPRMFTQMRFEDKIVPHCITLICFNSAVE</sequence>
<feature type="region of interest" description="Disordered" evidence="1">
    <location>
        <begin position="202"/>
        <end position="221"/>
    </location>
</feature>
<dbReference type="PaxDb" id="4097-A0A1S4B090"/>